<keyword evidence="3" id="KW-0378">Hydrolase</keyword>
<dbReference type="EMBL" id="CP043506">
    <property type="protein sequence ID" value="QEO16857.1"/>
    <property type="molecule type" value="Genomic_DNA"/>
</dbReference>
<keyword evidence="5" id="KW-1185">Reference proteome</keyword>
<evidence type="ECO:0000256" key="3">
    <source>
        <dbReference type="RuleBase" id="RU363015"/>
    </source>
</evidence>
<evidence type="ECO:0000313" key="4">
    <source>
        <dbReference type="EMBL" id="QEO16857.1"/>
    </source>
</evidence>
<dbReference type="PANTHER" id="PTHR31223:SF70">
    <property type="entry name" value="LOG FAMILY PROTEIN YJL055W"/>
    <property type="match status" value="1"/>
</dbReference>
<reference evidence="4 5" key="1">
    <citation type="submission" date="2019-09" db="EMBL/GenBank/DDBJ databases">
        <title>Genome sequencing of strain KACC 21233.</title>
        <authorList>
            <person name="Heo J."/>
            <person name="Kim S.-J."/>
            <person name="Kim J.-S."/>
            <person name="Hong S.-B."/>
            <person name="Kwon S.-W."/>
        </authorList>
    </citation>
    <scope>NUCLEOTIDE SEQUENCE [LARGE SCALE GENOMIC DNA]</scope>
    <source>
        <strain evidence="4 5">KACC 21233</strain>
    </source>
</reference>
<comment type="similarity">
    <text evidence="2 3">Belongs to the LOG family.</text>
</comment>
<comment type="catalytic activity">
    <reaction evidence="1">
        <text>AMP + H2O = D-ribose 5-phosphate + adenine</text>
        <dbReference type="Rhea" id="RHEA:20129"/>
        <dbReference type="ChEBI" id="CHEBI:15377"/>
        <dbReference type="ChEBI" id="CHEBI:16708"/>
        <dbReference type="ChEBI" id="CHEBI:78346"/>
        <dbReference type="ChEBI" id="CHEBI:456215"/>
        <dbReference type="EC" id="3.2.2.4"/>
    </reaction>
</comment>
<evidence type="ECO:0000313" key="5">
    <source>
        <dbReference type="Proteomes" id="UP000324536"/>
    </source>
</evidence>
<dbReference type="AlphaFoldDB" id="A0A5C1YP50"/>
<organism evidence="4 5">
    <name type="scientific">Acetobacter vaccinii</name>
    <dbReference type="NCBI Taxonomy" id="2592655"/>
    <lineage>
        <taxon>Bacteria</taxon>
        <taxon>Pseudomonadati</taxon>
        <taxon>Pseudomonadota</taxon>
        <taxon>Alphaproteobacteria</taxon>
        <taxon>Acetobacterales</taxon>
        <taxon>Acetobacteraceae</taxon>
        <taxon>Acetobacter</taxon>
    </lineage>
</organism>
<evidence type="ECO:0000256" key="1">
    <source>
        <dbReference type="ARBA" id="ARBA00000274"/>
    </source>
</evidence>
<protein>
    <recommendedName>
        <fullName evidence="3">Cytokinin riboside 5'-monophosphate phosphoribohydrolase</fullName>
        <ecNumber evidence="3">3.2.2.n1</ecNumber>
    </recommendedName>
</protein>
<keyword evidence="3" id="KW-0203">Cytokinin biosynthesis</keyword>
<proteinExistence type="inferred from homology"/>
<dbReference type="Pfam" id="PF03641">
    <property type="entry name" value="Lysine_decarbox"/>
    <property type="match status" value="1"/>
</dbReference>
<dbReference type="RefSeq" id="WP_149278537.1">
    <property type="nucleotide sequence ID" value="NZ_CP043506.1"/>
</dbReference>
<dbReference type="GO" id="GO:0005829">
    <property type="term" value="C:cytosol"/>
    <property type="evidence" value="ECO:0007669"/>
    <property type="project" value="TreeGrafter"/>
</dbReference>
<evidence type="ECO:0000256" key="2">
    <source>
        <dbReference type="ARBA" id="ARBA00006763"/>
    </source>
</evidence>
<dbReference type="OrthoDB" id="9801098at2"/>
<dbReference type="EC" id="3.2.2.n1" evidence="3"/>
<dbReference type="PANTHER" id="PTHR31223">
    <property type="entry name" value="LOG FAMILY PROTEIN YJL055W"/>
    <property type="match status" value="1"/>
</dbReference>
<dbReference type="KEGG" id="acek:FLP30_03065"/>
<name>A0A5C1YP50_9PROT</name>
<sequence>MRKICVFSGSSPGRDSHYHDAAVALGQLLAKRGIGLVYGGASVGLMAAVANATLAAGGNVIGVIPQALVAHEVAHTGLADLRIVGSMHERKALMAGLSDAFIALPGGIGTLEELFEVWTWTQLGTHAKPCAVLNVLGFYDKLLGFLDHVVDEAFLKPVHRKILLSADNPTTLLDQLAAQKLPSQTKWINNAQR</sequence>
<dbReference type="Gene3D" id="3.40.50.450">
    <property type="match status" value="1"/>
</dbReference>
<accession>A0A5C1YP50</accession>
<dbReference type="NCBIfam" id="TIGR00730">
    <property type="entry name" value="Rossman fold protein, TIGR00730 family"/>
    <property type="match status" value="1"/>
</dbReference>
<dbReference type="Proteomes" id="UP000324536">
    <property type="component" value="Chromosome"/>
</dbReference>
<dbReference type="GO" id="GO:0009691">
    <property type="term" value="P:cytokinin biosynthetic process"/>
    <property type="evidence" value="ECO:0007669"/>
    <property type="project" value="UniProtKB-UniRule"/>
</dbReference>
<dbReference type="GO" id="GO:0008714">
    <property type="term" value="F:AMP nucleosidase activity"/>
    <property type="evidence" value="ECO:0007669"/>
    <property type="project" value="UniProtKB-EC"/>
</dbReference>
<dbReference type="InterPro" id="IPR005269">
    <property type="entry name" value="LOG"/>
</dbReference>
<dbReference type="SUPFAM" id="SSF102405">
    <property type="entry name" value="MCP/YpsA-like"/>
    <property type="match status" value="1"/>
</dbReference>
<dbReference type="InterPro" id="IPR031100">
    <property type="entry name" value="LOG_fam"/>
</dbReference>
<gene>
    <name evidence="4" type="ORF">FLP30_03065</name>
</gene>